<evidence type="ECO:0000313" key="2">
    <source>
        <dbReference type="EMBL" id="NEX88306.1"/>
    </source>
</evidence>
<dbReference type="EMBL" id="JAAILA010000009">
    <property type="protein sequence ID" value="NEX88306.1"/>
    <property type="molecule type" value="Genomic_DNA"/>
</dbReference>
<feature type="region of interest" description="Disordered" evidence="1">
    <location>
        <begin position="17"/>
        <end position="41"/>
    </location>
</feature>
<sequence length="85" mass="8329">MGYGILDIGGQTRQQGLAGLRDAANRESEMEAANKSLKSARQGQTMSAIGTGASMGAVLGMAGSLGGPLGALAGAGIGFLADSLF</sequence>
<organism evidence="2 3">
    <name type="scientific">Aeromonas rivipollensis</name>
    <dbReference type="NCBI Taxonomy" id="948519"/>
    <lineage>
        <taxon>Bacteria</taxon>
        <taxon>Pseudomonadati</taxon>
        <taxon>Pseudomonadota</taxon>
        <taxon>Gammaproteobacteria</taxon>
        <taxon>Aeromonadales</taxon>
        <taxon>Aeromonadaceae</taxon>
        <taxon>Aeromonas</taxon>
    </lineage>
</organism>
<name>A0ABX0CWJ9_9GAMM</name>
<dbReference type="RefSeq" id="WP_163136129.1">
    <property type="nucleotide sequence ID" value="NZ_JAAILA010000009.1"/>
</dbReference>
<accession>A0ABX0CWJ9</accession>
<gene>
    <name evidence="2" type="ORF">G4923_06215</name>
</gene>
<dbReference type="Proteomes" id="UP000472827">
    <property type="component" value="Unassembled WGS sequence"/>
</dbReference>
<reference evidence="2 3" key="1">
    <citation type="submission" date="2020-02" db="EMBL/GenBank/DDBJ databases">
        <title>Genome sequencing of Aeromonas rivipollensis.</title>
        <authorList>
            <person name="Fono-Tamo Ubani E.K."/>
            <person name="Lekota K.E."/>
        </authorList>
    </citation>
    <scope>NUCLEOTIDE SEQUENCE [LARGE SCALE GENOMIC DNA]</scope>
    <source>
        <strain evidence="2 3">G78</strain>
    </source>
</reference>
<protein>
    <submittedName>
        <fullName evidence="2">Bacteriocin</fullName>
    </submittedName>
</protein>
<evidence type="ECO:0000256" key="1">
    <source>
        <dbReference type="SAM" id="MobiDB-lite"/>
    </source>
</evidence>
<proteinExistence type="predicted"/>
<evidence type="ECO:0000313" key="3">
    <source>
        <dbReference type="Proteomes" id="UP000472827"/>
    </source>
</evidence>
<comment type="caution">
    <text evidence="2">The sequence shown here is derived from an EMBL/GenBank/DDBJ whole genome shotgun (WGS) entry which is preliminary data.</text>
</comment>
<keyword evidence="3" id="KW-1185">Reference proteome</keyword>